<feature type="transmembrane region" description="Helical" evidence="6">
    <location>
        <begin position="407"/>
        <end position="427"/>
    </location>
</feature>
<evidence type="ECO:0000256" key="4">
    <source>
        <dbReference type="ARBA" id="ARBA00022989"/>
    </source>
</evidence>
<evidence type="ECO:0000313" key="7">
    <source>
        <dbReference type="EMBL" id="KAG1311343.1"/>
    </source>
</evidence>
<organism evidence="7 8">
    <name type="scientific">Rhizopus oryzae</name>
    <name type="common">Mucormycosis agent</name>
    <name type="synonym">Rhizopus arrhizus var. delemar</name>
    <dbReference type="NCBI Taxonomy" id="64495"/>
    <lineage>
        <taxon>Eukaryota</taxon>
        <taxon>Fungi</taxon>
        <taxon>Fungi incertae sedis</taxon>
        <taxon>Mucoromycota</taxon>
        <taxon>Mucoromycotina</taxon>
        <taxon>Mucoromycetes</taxon>
        <taxon>Mucorales</taxon>
        <taxon>Mucorineae</taxon>
        <taxon>Rhizopodaceae</taxon>
        <taxon>Rhizopus</taxon>
    </lineage>
</organism>
<dbReference type="GO" id="GO:0016020">
    <property type="term" value="C:membrane"/>
    <property type="evidence" value="ECO:0007669"/>
    <property type="project" value="UniProtKB-SubCell"/>
</dbReference>
<comment type="similarity">
    <text evidence="2">Belongs to the multi antimicrobial extrusion (MATE) (TC 2.A.66.1) family.</text>
</comment>
<keyword evidence="4 6" id="KW-1133">Transmembrane helix</keyword>
<dbReference type="Pfam" id="PF01554">
    <property type="entry name" value="MatE"/>
    <property type="match status" value="2"/>
</dbReference>
<dbReference type="EMBL" id="JAANQT010000398">
    <property type="protein sequence ID" value="KAG1311343.1"/>
    <property type="molecule type" value="Genomic_DNA"/>
</dbReference>
<feature type="transmembrane region" description="Helical" evidence="6">
    <location>
        <begin position="152"/>
        <end position="174"/>
    </location>
</feature>
<evidence type="ECO:0000256" key="5">
    <source>
        <dbReference type="ARBA" id="ARBA00023136"/>
    </source>
</evidence>
<feature type="transmembrane region" description="Helical" evidence="6">
    <location>
        <begin position="246"/>
        <end position="271"/>
    </location>
</feature>
<keyword evidence="3 6" id="KW-0812">Transmembrane</keyword>
<dbReference type="Proteomes" id="UP000716291">
    <property type="component" value="Unassembled WGS sequence"/>
</dbReference>
<feature type="transmembrane region" description="Helical" evidence="6">
    <location>
        <begin position="186"/>
        <end position="206"/>
    </location>
</feature>
<dbReference type="GO" id="GO:1990961">
    <property type="term" value="P:xenobiotic detoxification by transmembrane export across the plasma membrane"/>
    <property type="evidence" value="ECO:0007669"/>
    <property type="project" value="InterPro"/>
</dbReference>
<evidence type="ECO:0000256" key="1">
    <source>
        <dbReference type="ARBA" id="ARBA00004141"/>
    </source>
</evidence>
<dbReference type="GO" id="GO:0042910">
    <property type="term" value="F:xenobiotic transmembrane transporter activity"/>
    <property type="evidence" value="ECO:0007669"/>
    <property type="project" value="InterPro"/>
</dbReference>
<dbReference type="NCBIfam" id="TIGR00797">
    <property type="entry name" value="matE"/>
    <property type="match status" value="1"/>
</dbReference>
<dbReference type="CDD" id="cd13132">
    <property type="entry name" value="MATE_eukaryotic"/>
    <property type="match status" value="1"/>
</dbReference>
<dbReference type="InterPro" id="IPR045069">
    <property type="entry name" value="MATE_euk"/>
</dbReference>
<feature type="transmembrane region" description="Helical" evidence="6">
    <location>
        <begin position="470"/>
        <end position="493"/>
    </location>
</feature>
<evidence type="ECO:0000313" key="8">
    <source>
        <dbReference type="Proteomes" id="UP000716291"/>
    </source>
</evidence>
<feature type="transmembrane region" description="Helical" evidence="6">
    <location>
        <begin position="324"/>
        <end position="345"/>
    </location>
</feature>
<dbReference type="GO" id="GO:0015297">
    <property type="term" value="F:antiporter activity"/>
    <property type="evidence" value="ECO:0007669"/>
    <property type="project" value="InterPro"/>
</dbReference>
<feature type="transmembrane region" description="Helical" evidence="6">
    <location>
        <begin position="218"/>
        <end position="240"/>
    </location>
</feature>
<comment type="caution">
    <text evidence="7">The sequence shown here is derived from an EMBL/GenBank/DDBJ whole genome shotgun (WGS) entry which is preliminary data.</text>
</comment>
<name>A0A9P6XE58_RHIOR</name>
<evidence type="ECO:0000256" key="3">
    <source>
        <dbReference type="ARBA" id="ARBA00022692"/>
    </source>
</evidence>
<feature type="transmembrane region" description="Helical" evidence="6">
    <location>
        <begin position="366"/>
        <end position="387"/>
    </location>
</feature>
<keyword evidence="8" id="KW-1185">Reference proteome</keyword>
<gene>
    <name evidence="7" type="ORF">G6F64_003872</name>
</gene>
<keyword evidence="5 6" id="KW-0472">Membrane</keyword>
<evidence type="ECO:0000256" key="6">
    <source>
        <dbReference type="SAM" id="Phobius"/>
    </source>
</evidence>
<proteinExistence type="inferred from homology"/>
<reference evidence="7" key="1">
    <citation type="journal article" date="2020" name="Microb. Genom.">
        <title>Genetic diversity of clinical and environmental Mucorales isolates obtained from an investigation of mucormycosis cases among solid organ transplant recipients.</title>
        <authorList>
            <person name="Nguyen M.H."/>
            <person name="Kaul D."/>
            <person name="Muto C."/>
            <person name="Cheng S.J."/>
            <person name="Richter R.A."/>
            <person name="Bruno V.M."/>
            <person name="Liu G."/>
            <person name="Beyhan S."/>
            <person name="Sundermann A.J."/>
            <person name="Mounaud S."/>
            <person name="Pasculle A.W."/>
            <person name="Nierman W.C."/>
            <person name="Driscoll E."/>
            <person name="Cumbie R."/>
            <person name="Clancy C.J."/>
            <person name="Dupont C.L."/>
        </authorList>
    </citation>
    <scope>NUCLEOTIDE SEQUENCE</scope>
    <source>
        <strain evidence="7">GL11</strain>
    </source>
</reference>
<dbReference type="AlphaFoldDB" id="A0A9P6XE58"/>
<dbReference type="PANTHER" id="PTHR11206">
    <property type="entry name" value="MULTIDRUG RESISTANCE PROTEIN"/>
    <property type="match status" value="1"/>
</dbReference>
<feature type="transmembrane region" description="Helical" evidence="6">
    <location>
        <begin position="109"/>
        <end position="131"/>
    </location>
</feature>
<evidence type="ECO:0000256" key="2">
    <source>
        <dbReference type="ARBA" id="ARBA00010199"/>
    </source>
</evidence>
<protein>
    <submittedName>
        <fullName evidence="7">Uncharacterized protein</fullName>
    </submittedName>
</protein>
<dbReference type="InterPro" id="IPR002528">
    <property type="entry name" value="MATE_fam"/>
</dbReference>
<comment type="subcellular location">
    <subcellularLocation>
        <location evidence="1">Membrane</location>
        <topology evidence="1">Multi-pass membrane protein</topology>
    </subcellularLocation>
</comment>
<accession>A0A9P6XE58</accession>
<feature type="transmembrane region" description="Helical" evidence="6">
    <location>
        <begin position="69"/>
        <end position="89"/>
    </location>
</feature>
<feature type="transmembrane region" description="Helical" evidence="6">
    <location>
        <begin position="439"/>
        <end position="458"/>
    </location>
</feature>
<sequence>MMRLPSLMYYTKLMAKDEEASGLLSEFSEYKDQKEFSGRTEGDYYSIASPTREATMINDHSIWDELVSILHYSIPLIITFLVGFGNRVWDVWFLGKTGSRDMAVASLGYLFATVAGVSMGTGILTAIDTLVAQAFTGAKNPHTIGVIFQRGLAIMFVFGSLISILWVNAEFILVSMGQDPELASMAQTYIIFSIPYLFLSYANTTIRKFLQSIGEMKITMYIVFILFPINIVSNHFFLIYLNLSYIGAALHVSLISFLFLLSYIIYLTYFSPALKSFWPGLTKEAFHGWSEFLKLGIPGMLSVSTDWAFEVCALLTGVLGQTSLAAQSVVLTINTLLLMIPAGFSTGMAVRLGHLLGANEPRKAKLCVILSTCSGAFFTLFNSSLLYVYRETIANHFSTDSDVIEAIVQLLTVACLCHFIMGFGIVLSCTLNALGKQTIVAGLNLVSYYLIGLPSGLYLTYRCQWGLEGIWSGVAVSGIIKSVCELIVIFYIIDWDHECKLAANRVNNQEYTLVA</sequence>